<feature type="repeat" description="ANK" evidence="3">
    <location>
        <begin position="268"/>
        <end position="314"/>
    </location>
</feature>
<dbReference type="AlphaFoldDB" id="A0AAN7B558"/>
<reference evidence="4" key="1">
    <citation type="journal article" date="2023" name="Mol. Phylogenet. Evol.">
        <title>Genome-scale phylogeny and comparative genomics of the fungal order Sordariales.</title>
        <authorList>
            <person name="Hensen N."/>
            <person name="Bonometti L."/>
            <person name="Westerberg I."/>
            <person name="Brannstrom I.O."/>
            <person name="Guillou S."/>
            <person name="Cros-Aarteil S."/>
            <person name="Calhoun S."/>
            <person name="Haridas S."/>
            <person name="Kuo A."/>
            <person name="Mondo S."/>
            <person name="Pangilinan J."/>
            <person name="Riley R."/>
            <person name="LaButti K."/>
            <person name="Andreopoulos B."/>
            <person name="Lipzen A."/>
            <person name="Chen C."/>
            <person name="Yan M."/>
            <person name="Daum C."/>
            <person name="Ng V."/>
            <person name="Clum A."/>
            <person name="Steindorff A."/>
            <person name="Ohm R.A."/>
            <person name="Martin F."/>
            <person name="Silar P."/>
            <person name="Natvig D.O."/>
            <person name="Lalanne C."/>
            <person name="Gautier V."/>
            <person name="Ament-Velasquez S.L."/>
            <person name="Kruys A."/>
            <person name="Hutchinson M.I."/>
            <person name="Powell A.J."/>
            <person name="Barry K."/>
            <person name="Miller A.N."/>
            <person name="Grigoriev I.V."/>
            <person name="Debuchy R."/>
            <person name="Gladieux P."/>
            <person name="Hiltunen Thoren M."/>
            <person name="Johannesson H."/>
        </authorList>
    </citation>
    <scope>NUCLEOTIDE SEQUENCE</scope>
    <source>
        <strain evidence="4">PSN293</strain>
    </source>
</reference>
<evidence type="ECO:0000256" key="2">
    <source>
        <dbReference type="ARBA" id="ARBA00023043"/>
    </source>
</evidence>
<dbReference type="Proteomes" id="UP001301769">
    <property type="component" value="Unassembled WGS sequence"/>
</dbReference>
<dbReference type="Pfam" id="PF12796">
    <property type="entry name" value="Ank_2"/>
    <property type="match status" value="2"/>
</dbReference>
<evidence type="ECO:0000256" key="1">
    <source>
        <dbReference type="ARBA" id="ARBA00022737"/>
    </source>
</evidence>
<keyword evidence="1" id="KW-0677">Repeat</keyword>
<dbReference type="EMBL" id="MU858239">
    <property type="protein sequence ID" value="KAK4208540.1"/>
    <property type="molecule type" value="Genomic_DNA"/>
</dbReference>
<dbReference type="Gene3D" id="1.25.40.20">
    <property type="entry name" value="Ankyrin repeat-containing domain"/>
    <property type="match status" value="4"/>
</dbReference>
<keyword evidence="5" id="KW-1185">Reference proteome</keyword>
<proteinExistence type="predicted"/>
<dbReference type="SMART" id="SM00248">
    <property type="entry name" value="ANK"/>
    <property type="match status" value="6"/>
</dbReference>
<evidence type="ECO:0000256" key="3">
    <source>
        <dbReference type="PROSITE-ProRule" id="PRU00023"/>
    </source>
</evidence>
<protein>
    <submittedName>
        <fullName evidence="4">Ankyrin repeat-containing domain protein</fullName>
    </submittedName>
</protein>
<feature type="repeat" description="ANK" evidence="3">
    <location>
        <begin position="315"/>
        <end position="349"/>
    </location>
</feature>
<reference evidence="4" key="2">
    <citation type="submission" date="2023-05" db="EMBL/GenBank/DDBJ databases">
        <authorList>
            <consortium name="Lawrence Berkeley National Laboratory"/>
            <person name="Steindorff A."/>
            <person name="Hensen N."/>
            <person name="Bonometti L."/>
            <person name="Westerberg I."/>
            <person name="Brannstrom I.O."/>
            <person name="Guillou S."/>
            <person name="Cros-Aarteil S."/>
            <person name="Calhoun S."/>
            <person name="Haridas S."/>
            <person name="Kuo A."/>
            <person name="Mondo S."/>
            <person name="Pangilinan J."/>
            <person name="Riley R."/>
            <person name="Labutti K."/>
            <person name="Andreopoulos B."/>
            <person name="Lipzen A."/>
            <person name="Chen C."/>
            <person name="Yanf M."/>
            <person name="Daum C."/>
            <person name="Ng V."/>
            <person name="Clum A."/>
            <person name="Ohm R."/>
            <person name="Martin F."/>
            <person name="Silar P."/>
            <person name="Natvig D."/>
            <person name="Lalanne C."/>
            <person name="Gautier V."/>
            <person name="Ament-Velasquez S.L."/>
            <person name="Kruys A."/>
            <person name="Hutchinson M.I."/>
            <person name="Powell A.J."/>
            <person name="Barry K."/>
            <person name="Miller A.N."/>
            <person name="Grigoriev I.V."/>
            <person name="Debuchy R."/>
            <person name="Gladieux P."/>
            <person name="Thoren M.H."/>
            <person name="Johannesson H."/>
        </authorList>
    </citation>
    <scope>NUCLEOTIDE SEQUENCE</scope>
    <source>
        <strain evidence="4">PSN293</strain>
    </source>
</reference>
<feature type="repeat" description="ANK" evidence="3">
    <location>
        <begin position="117"/>
        <end position="145"/>
    </location>
</feature>
<sequence>MAREPSEFQDGPPNRMTNLVQRSTRVIQKTVRKAFPVPKMTEELQAVLDNRLQEALDNGQPNEIKTSLTQGANVNTRGTKHGKTPLLFAISHDFDLQDMVKLTLGNTNVDINARDNTGNTALSYAVKKVDEDLVGILLDRGAQVDQDLLHRLPESGGTTFTIAKLLIQAGARMDSRDETGRTPLLALCAKGMFFGEKDTELAKLYLDYGADPTARDGSGQTALAWAVRARYMPCSPFAMTAASNSQQGIIKLLLEAGGMGLLDQQDGKGRTPLMRAVETGVTAIYDPLEKGVSCQCEIISLLLDRGAVIDVRDQVGWTALWVAVLTDSPRLAVVKLLIERGGDLGVRDNNGKALLSQAIEKHGRDDGPVVKLLREQTVSQA</sequence>
<gene>
    <name evidence="4" type="ORF">QBC37DRAFT_431810</name>
</gene>
<comment type="caution">
    <text evidence="4">The sequence shown here is derived from an EMBL/GenBank/DDBJ whole genome shotgun (WGS) entry which is preliminary data.</text>
</comment>
<name>A0AAN7B558_9PEZI</name>
<evidence type="ECO:0000313" key="5">
    <source>
        <dbReference type="Proteomes" id="UP001301769"/>
    </source>
</evidence>
<organism evidence="4 5">
    <name type="scientific">Rhypophila decipiens</name>
    <dbReference type="NCBI Taxonomy" id="261697"/>
    <lineage>
        <taxon>Eukaryota</taxon>
        <taxon>Fungi</taxon>
        <taxon>Dikarya</taxon>
        <taxon>Ascomycota</taxon>
        <taxon>Pezizomycotina</taxon>
        <taxon>Sordariomycetes</taxon>
        <taxon>Sordariomycetidae</taxon>
        <taxon>Sordariales</taxon>
        <taxon>Naviculisporaceae</taxon>
        <taxon>Rhypophila</taxon>
    </lineage>
</organism>
<dbReference type="InterPro" id="IPR036770">
    <property type="entry name" value="Ankyrin_rpt-contain_sf"/>
</dbReference>
<evidence type="ECO:0000313" key="4">
    <source>
        <dbReference type="EMBL" id="KAK4208540.1"/>
    </source>
</evidence>
<accession>A0AAN7B558</accession>
<dbReference type="SUPFAM" id="SSF48403">
    <property type="entry name" value="Ankyrin repeat"/>
    <property type="match status" value="1"/>
</dbReference>
<dbReference type="InterPro" id="IPR002110">
    <property type="entry name" value="Ankyrin_rpt"/>
</dbReference>
<keyword evidence="2 3" id="KW-0040">ANK repeat</keyword>
<dbReference type="PROSITE" id="PS50297">
    <property type="entry name" value="ANK_REP_REGION"/>
    <property type="match status" value="2"/>
</dbReference>
<dbReference type="PANTHER" id="PTHR24126">
    <property type="entry name" value="ANKYRIN REPEAT, PH AND SEC7 DOMAIN CONTAINING PROTEIN SECG-RELATED"/>
    <property type="match status" value="1"/>
</dbReference>
<dbReference type="PROSITE" id="PS50088">
    <property type="entry name" value="ANK_REPEAT"/>
    <property type="match status" value="3"/>
</dbReference>